<organism evidence="2 3">
    <name type="scientific">Pseudogymnoascus verrucosus</name>
    <dbReference type="NCBI Taxonomy" id="342668"/>
    <lineage>
        <taxon>Eukaryota</taxon>
        <taxon>Fungi</taxon>
        <taxon>Dikarya</taxon>
        <taxon>Ascomycota</taxon>
        <taxon>Pezizomycotina</taxon>
        <taxon>Leotiomycetes</taxon>
        <taxon>Thelebolales</taxon>
        <taxon>Thelebolaceae</taxon>
        <taxon>Pseudogymnoascus</taxon>
    </lineage>
</organism>
<dbReference type="Gene3D" id="3.40.50.300">
    <property type="entry name" value="P-loop containing nucleotide triphosphate hydrolases"/>
    <property type="match status" value="1"/>
</dbReference>
<reference evidence="3" key="2">
    <citation type="journal article" date="2018" name="Nat. Commun.">
        <title>Extreme sensitivity to ultraviolet light in the fungal pathogen causing white-nose syndrome of bats.</title>
        <authorList>
            <person name="Palmer J.M."/>
            <person name="Drees K.P."/>
            <person name="Foster J.T."/>
            <person name="Lindner D.L."/>
        </authorList>
    </citation>
    <scope>NUCLEOTIDE SEQUENCE [LARGE SCALE GENOMIC DNA]</scope>
    <source>
        <strain evidence="3">UAMH 10579</strain>
    </source>
</reference>
<dbReference type="STRING" id="342668.A0A1B8GQA2"/>
<feature type="coiled-coil region" evidence="1">
    <location>
        <begin position="142"/>
        <end position="169"/>
    </location>
</feature>
<proteinExistence type="predicted"/>
<name>A0A1B8GQA2_9PEZI</name>
<dbReference type="GeneID" id="28837303"/>
<dbReference type="AlphaFoldDB" id="A0A1B8GQA2"/>
<accession>A0A1B8GQA2</accession>
<dbReference type="Proteomes" id="UP000091956">
    <property type="component" value="Unassembled WGS sequence"/>
</dbReference>
<evidence type="ECO:0000313" key="2">
    <source>
        <dbReference type="EMBL" id="OBT98019.1"/>
    </source>
</evidence>
<protein>
    <submittedName>
        <fullName evidence="2">Uncharacterized protein</fullName>
    </submittedName>
</protein>
<sequence>MDGPSLKNLRMMQKLCGANSLKNVVLATTMWEKVDMRQGMERELELQKNFWKDMINEGSTVAKIMTETGGEARELVVSLLNNQPLSTKLQEELQSGTALVQTEAGTEIRAEMIKLILKLRNAHEADIADLKLAQQAHDLKLARQITAEIQESQRRINRLEAEKTELQNLNLKPWPRVKRKGIFGIGGYHCRVCNQKTNQVGRWTCNGCKNQQRNMW</sequence>
<dbReference type="RefSeq" id="XP_018131752.1">
    <property type="nucleotide sequence ID" value="XM_018273396.1"/>
</dbReference>
<gene>
    <name evidence="2" type="ORF">VE01_03917</name>
</gene>
<evidence type="ECO:0000256" key="1">
    <source>
        <dbReference type="SAM" id="Coils"/>
    </source>
</evidence>
<keyword evidence="3" id="KW-1185">Reference proteome</keyword>
<dbReference type="OrthoDB" id="8954335at2759"/>
<dbReference type="InterPro" id="IPR027417">
    <property type="entry name" value="P-loop_NTPase"/>
</dbReference>
<keyword evidence="1" id="KW-0175">Coiled coil</keyword>
<evidence type="ECO:0000313" key="3">
    <source>
        <dbReference type="Proteomes" id="UP000091956"/>
    </source>
</evidence>
<dbReference type="EMBL" id="KV460219">
    <property type="protein sequence ID" value="OBT98019.1"/>
    <property type="molecule type" value="Genomic_DNA"/>
</dbReference>
<reference evidence="2 3" key="1">
    <citation type="submission" date="2016-03" db="EMBL/GenBank/DDBJ databases">
        <title>Comparative genomics of Pseudogymnoascus destructans, the fungus causing white-nose syndrome of bats.</title>
        <authorList>
            <person name="Palmer J.M."/>
            <person name="Drees K.P."/>
            <person name="Foster J.T."/>
            <person name="Lindner D.L."/>
        </authorList>
    </citation>
    <scope>NUCLEOTIDE SEQUENCE [LARGE SCALE GENOMIC DNA]</scope>
    <source>
        <strain evidence="2 3">UAMH 10579</strain>
    </source>
</reference>